<dbReference type="SUPFAM" id="SSF75169">
    <property type="entry name" value="DsrEFH-like"/>
    <property type="match status" value="1"/>
</dbReference>
<dbReference type="RefSeq" id="WP_353897806.1">
    <property type="nucleotide sequence ID" value="NZ_JBEVCJ010000040.1"/>
</dbReference>
<gene>
    <name evidence="2" type="ORF">ABVT43_18915</name>
</gene>
<proteinExistence type="inferred from homology"/>
<dbReference type="EMBL" id="JBEVCJ010000040">
    <property type="protein sequence ID" value="MET1257223.1"/>
    <property type="molecule type" value="Genomic_DNA"/>
</dbReference>
<dbReference type="PANTHER" id="PTHR38780:SF1">
    <property type="entry name" value="PROTEIN TUSC"/>
    <property type="match status" value="1"/>
</dbReference>
<dbReference type="InterPro" id="IPR003787">
    <property type="entry name" value="Sulphur_relay_DsrE/F-like"/>
</dbReference>
<evidence type="ECO:0000313" key="2">
    <source>
        <dbReference type="EMBL" id="MET1257223.1"/>
    </source>
</evidence>
<organism evidence="2 3">
    <name type="scientific">Aliikangiella maris</name>
    <dbReference type="NCBI Taxonomy" id="3162458"/>
    <lineage>
        <taxon>Bacteria</taxon>
        <taxon>Pseudomonadati</taxon>
        <taxon>Pseudomonadota</taxon>
        <taxon>Gammaproteobacteria</taxon>
        <taxon>Oceanospirillales</taxon>
        <taxon>Pleioneaceae</taxon>
        <taxon>Aliikangiella</taxon>
    </lineage>
</organism>
<name>A0ABV2BZ58_9GAMM</name>
<dbReference type="Gene3D" id="3.40.1260.10">
    <property type="entry name" value="DsrEFH-like"/>
    <property type="match status" value="1"/>
</dbReference>
<dbReference type="InterPro" id="IPR027396">
    <property type="entry name" value="DsrEFH-like"/>
</dbReference>
<evidence type="ECO:0000256" key="1">
    <source>
        <dbReference type="ARBA" id="ARBA00005996"/>
    </source>
</evidence>
<dbReference type="InterPro" id="IPR017462">
    <property type="entry name" value="Sulphur_relay_TusC/DsrF"/>
</dbReference>
<comment type="caution">
    <text evidence="2">The sequence shown here is derived from an EMBL/GenBank/DDBJ whole genome shotgun (WGS) entry which is preliminary data.</text>
</comment>
<evidence type="ECO:0000313" key="3">
    <source>
        <dbReference type="Proteomes" id="UP001548189"/>
    </source>
</evidence>
<dbReference type="Pfam" id="PF02635">
    <property type="entry name" value="DsrE"/>
    <property type="match status" value="1"/>
</dbReference>
<reference evidence="2 3" key="1">
    <citation type="submission" date="2024-06" db="EMBL/GenBank/DDBJ databases">
        <authorList>
            <person name="Li F."/>
        </authorList>
    </citation>
    <scope>NUCLEOTIDE SEQUENCE [LARGE SCALE GENOMIC DNA]</scope>
    <source>
        <strain evidence="2 3">GXAS 311</strain>
    </source>
</reference>
<keyword evidence="3" id="KW-1185">Reference proteome</keyword>
<protein>
    <submittedName>
        <fullName evidence="2">DsrE family protein</fullName>
    </submittedName>
</protein>
<dbReference type="PANTHER" id="PTHR38780">
    <property type="entry name" value="PROTEIN TUSC"/>
    <property type="match status" value="1"/>
</dbReference>
<dbReference type="Proteomes" id="UP001548189">
    <property type="component" value="Unassembled WGS sequence"/>
</dbReference>
<comment type="similarity">
    <text evidence="1">Belongs to the DsrF/TusC family.</text>
</comment>
<accession>A0ABV2BZ58</accession>
<sequence>MTASITIIIQSPPFSCLTGKEGIDLGLVCATFEQKVNLVFNGQGIFHLLKTQEDSFFDNKNFDKQIAGLSFYDIEKVYAVSESLERYTISADNLIQDIICIDNKEFTKLSQQSQHTVIF</sequence>